<organism evidence="10 11">
    <name type="scientific">Candidatus Magnetaquiglobus chichijimensis</name>
    <dbReference type="NCBI Taxonomy" id="3141448"/>
    <lineage>
        <taxon>Bacteria</taxon>
        <taxon>Pseudomonadati</taxon>
        <taxon>Pseudomonadota</taxon>
        <taxon>Magnetococcia</taxon>
        <taxon>Magnetococcales</taxon>
        <taxon>Candidatus Magnetaquicoccaceae</taxon>
        <taxon>Candidatus Magnetaquiglobus</taxon>
    </lineage>
</organism>
<dbReference type="InterPro" id="IPR003593">
    <property type="entry name" value="AAA+_ATPase"/>
</dbReference>
<evidence type="ECO:0000313" key="10">
    <source>
        <dbReference type="EMBL" id="GAB0058380.1"/>
    </source>
</evidence>
<evidence type="ECO:0000259" key="8">
    <source>
        <dbReference type="PROSITE" id="PS50893"/>
    </source>
</evidence>
<evidence type="ECO:0000259" key="9">
    <source>
        <dbReference type="PROSITE" id="PS50929"/>
    </source>
</evidence>
<dbReference type="InterPro" id="IPR011527">
    <property type="entry name" value="ABC1_TM_dom"/>
</dbReference>
<reference evidence="10 11" key="2">
    <citation type="submission" date="2024-09" db="EMBL/GenBank/DDBJ databases">
        <title>Draft genome sequence of Candidatus Magnetaquicoccaceae bacterium FCR-1.</title>
        <authorList>
            <person name="Shimoshige H."/>
            <person name="Shimamura S."/>
            <person name="Taoka A."/>
            <person name="Kobayashi H."/>
            <person name="Maekawa T."/>
        </authorList>
    </citation>
    <scope>NUCLEOTIDE SEQUENCE [LARGE SCALE GENOMIC DNA]</scope>
    <source>
        <strain evidence="10 11">FCR-1</strain>
    </source>
</reference>
<keyword evidence="11" id="KW-1185">Reference proteome</keyword>
<dbReference type="Gene3D" id="3.40.50.300">
    <property type="entry name" value="P-loop containing nucleotide triphosphate hydrolases"/>
    <property type="match status" value="1"/>
</dbReference>
<dbReference type="PROSITE" id="PS50929">
    <property type="entry name" value="ABC_TM1F"/>
    <property type="match status" value="1"/>
</dbReference>
<dbReference type="Gene3D" id="1.20.1560.10">
    <property type="entry name" value="ABC transporter type 1, transmembrane domain"/>
    <property type="match status" value="1"/>
</dbReference>
<name>A0ABQ0CBW4_9PROT</name>
<keyword evidence="5 7" id="KW-1133">Transmembrane helix</keyword>
<dbReference type="InterPro" id="IPR039421">
    <property type="entry name" value="Type_1_exporter"/>
</dbReference>
<evidence type="ECO:0000256" key="1">
    <source>
        <dbReference type="ARBA" id="ARBA00004651"/>
    </source>
</evidence>
<dbReference type="Pfam" id="PF00664">
    <property type="entry name" value="ABC_membrane"/>
    <property type="match status" value="1"/>
</dbReference>
<keyword evidence="6 7" id="KW-0472">Membrane</keyword>
<dbReference type="InterPro" id="IPR036640">
    <property type="entry name" value="ABC1_TM_sf"/>
</dbReference>
<dbReference type="GO" id="GO:0005524">
    <property type="term" value="F:ATP binding"/>
    <property type="evidence" value="ECO:0007669"/>
    <property type="project" value="UniProtKB-KW"/>
</dbReference>
<dbReference type="PANTHER" id="PTHR43394">
    <property type="entry name" value="ATP-DEPENDENT PERMEASE MDL1, MITOCHONDRIAL"/>
    <property type="match status" value="1"/>
</dbReference>
<dbReference type="InterPro" id="IPR027417">
    <property type="entry name" value="P-loop_NTPase"/>
</dbReference>
<evidence type="ECO:0000256" key="5">
    <source>
        <dbReference type="ARBA" id="ARBA00022989"/>
    </source>
</evidence>
<dbReference type="Pfam" id="PF00005">
    <property type="entry name" value="ABC_tran"/>
    <property type="match status" value="1"/>
</dbReference>
<comment type="subcellular location">
    <subcellularLocation>
        <location evidence="1">Cell membrane</location>
        <topology evidence="1">Multi-pass membrane protein</topology>
    </subcellularLocation>
</comment>
<gene>
    <name evidence="10" type="primary">cydD</name>
    <name evidence="10" type="ORF">SIID45300_02729</name>
</gene>
<accession>A0ABQ0CBW4</accession>
<keyword evidence="3" id="KW-0547">Nucleotide-binding</keyword>
<dbReference type="SUPFAM" id="SSF52540">
    <property type="entry name" value="P-loop containing nucleoside triphosphate hydrolases"/>
    <property type="match status" value="1"/>
</dbReference>
<evidence type="ECO:0000256" key="6">
    <source>
        <dbReference type="ARBA" id="ARBA00023136"/>
    </source>
</evidence>
<dbReference type="InterPro" id="IPR003439">
    <property type="entry name" value="ABC_transporter-like_ATP-bd"/>
</dbReference>
<evidence type="ECO:0000313" key="11">
    <source>
        <dbReference type="Proteomes" id="UP001628193"/>
    </source>
</evidence>
<feature type="transmembrane region" description="Helical" evidence="7">
    <location>
        <begin position="43"/>
        <end position="65"/>
    </location>
</feature>
<dbReference type="PROSITE" id="PS50893">
    <property type="entry name" value="ABC_TRANSPORTER_2"/>
    <property type="match status" value="1"/>
</dbReference>
<feature type="domain" description="ABC transmembrane type-1" evidence="9">
    <location>
        <begin position="18"/>
        <end position="297"/>
    </location>
</feature>
<evidence type="ECO:0000256" key="3">
    <source>
        <dbReference type="ARBA" id="ARBA00022741"/>
    </source>
</evidence>
<protein>
    <submittedName>
        <fullName evidence="10">ATP-binding cassette, subfamily C, bacterial CydD</fullName>
    </submittedName>
</protein>
<dbReference type="EMBL" id="BAAFGK010000004">
    <property type="protein sequence ID" value="GAB0058380.1"/>
    <property type="molecule type" value="Genomic_DNA"/>
</dbReference>
<proteinExistence type="predicted"/>
<dbReference type="SMART" id="SM00382">
    <property type="entry name" value="AAA"/>
    <property type="match status" value="1"/>
</dbReference>
<comment type="caution">
    <text evidence="10">The sequence shown here is derived from an EMBL/GenBank/DDBJ whole genome shotgun (WGS) entry which is preliminary data.</text>
</comment>
<evidence type="ECO:0000256" key="4">
    <source>
        <dbReference type="ARBA" id="ARBA00022840"/>
    </source>
</evidence>
<keyword evidence="2 7" id="KW-0812">Transmembrane</keyword>
<dbReference type="RefSeq" id="WP_420906055.1">
    <property type="nucleotide sequence ID" value="NZ_BAAFGK010000004.1"/>
</dbReference>
<dbReference type="PANTHER" id="PTHR43394:SF1">
    <property type="entry name" value="ATP-BINDING CASSETTE SUB-FAMILY B MEMBER 10, MITOCHONDRIAL"/>
    <property type="match status" value="1"/>
</dbReference>
<reference evidence="10 11" key="1">
    <citation type="submission" date="2024-05" db="EMBL/GenBank/DDBJ databases">
        <authorList>
            <consortium name="Candidatus Magnetaquicoccaceae bacterium FCR-1 genome sequencing consortium"/>
            <person name="Shimoshige H."/>
            <person name="Shimamura S."/>
            <person name="Taoka A."/>
            <person name="Kobayashi H."/>
            <person name="Maekawa T."/>
        </authorList>
    </citation>
    <scope>NUCLEOTIDE SEQUENCE [LARGE SCALE GENOMIC DNA]</scope>
    <source>
        <strain evidence="10 11">FCR-1</strain>
    </source>
</reference>
<dbReference type="Proteomes" id="UP001628193">
    <property type="component" value="Unassembled WGS sequence"/>
</dbReference>
<dbReference type="SUPFAM" id="SSF90123">
    <property type="entry name" value="ABC transporter transmembrane region"/>
    <property type="match status" value="1"/>
</dbReference>
<feature type="transmembrane region" description="Helical" evidence="7">
    <location>
        <begin position="139"/>
        <end position="171"/>
    </location>
</feature>
<evidence type="ECO:0000256" key="7">
    <source>
        <dbReference type="SAM" id="Phobius"/>
    </source>
</evidence>
<sequence>MRVVWERLRRHPGALTRLLFAALMINMLGIASSLYTIQVLNRYVVYGVTGTLLTLTGGVVLAILGELVFRSVRLSLAAEISRDEETRLTIGLFGLLLTAPLETLRQRPVEELEALVRGVEQEANTLGAANIAALTDLPYLALFVGIIALLAPSLALVTLLVMLLLVAAGWFGQRRMNVPVRAWHAINQRQSGLLATALRAPESVRHFGGRELLMGGWSQVVHEAAHIRRRMALAGGGAASWAQALQSVGNVALTGVGALLVVDGRLDVGSLIGVNILAGRAFGPIGRLVTLAEAFKKAESTLRAAREFARGVEPESESGSAPTACRGDLSLREVTMQWPGRPVALIRALSVEIPAGTICVVTGPNGSGKSTLLALMTGLMRPTGGQILVDGIEMRQLAPEWRRRRLGYLPQEPTFLDGSLRENLLAVEGSLDEERMRALLTSVGAGRFLAEHPAGLDLALGHDGREVPPGIRRRFALARALAGDAPVMLLDEPTEGLDREATTQVYGLLIELARRGKTLIIASHDESILQGAGRVIDLGRRGGGS</sequence>
<evidence type="ECO:0000256" key="2">
    <source>
        <dbReference type="ARBA" id="ARBA00022692"/>
    </source>
</evidence>
<feature type="transmembrane region" description="Helical" evidence="7">
    <location>
        <begin position="18"/>
        <end position="37"/>
    </location>
</feature>
<feature type="domain" description="ABC transporter" evidence="8">
    <location>
        <begin position="329"/>
        <end position="545"/>
    </location>
</feature>
<keyword evidence="4 10" id="KW-0067">ATP-binding</keyword>